<dbReference type="PANTHER" id="PTHR42978">
    <property type="entry name" value="QUORUM-QUENCHING LACTONASE YTNP-RELATED-RELATED"/>
    <property type="match status" value="1"/>
</dbReference>
<evidence type="ECO:0000256" key="3">
    <source>
        <dbReference type="ARBA" id="ARBA00022723"/>
    </source>
</evidence>
<dbReference type="PANTHER" id="PTHR42978:SF2">
    <property type="entry name" value="102 KBASES UNSTABLE REGION: FROM 1 TO 119443"/>
    <property type="match status" value="1"/>
</dbReference>
<evidence type="ECO:0000256" key="4">
    <source>
        <dbReference type="ARBA" id="ARBA00022801"/>
    </source>
</evidence>
<name>A0A317E0Q4_9PROT</name>
<evidence type="ECO:0000256" key="1">
    <source>
        <dbReference type="ARBA" id="ARBA00001947"/>
    </source>
</evidence>
<protein>
    <submittedName>
        <fullName evidence="7">MBL fold metallo-hydrolase</fullName>
    </submittedName>
</protein>
<evidence type="ECO:0000256" key="2">
    <source>
        <dbReference type="ARBA" id="ARBA00007749"/>
    </source>
</evidence>
<dbReference type="Gene3D" id="3.60.15.10">
    <property type="entry name" value="Ribonuclease Z/Hydroxyacylglutathione hydrolase-like"/>
    <property type="match status" value="1"/>
</dbReference>
<dbReference type="InterPro" id="IPR051013">
    <property type="entry name" value="MBL_superfamily_lactonases"/>
</dbReference>
<keyword evidence="4 7" id="KW-0378">Hydrolase</keyword>
<evidence type="ECO:0000259" key="6">
    <source>
        <dbReference type="SMART" id="SM00849"/>
    </source>
</evidence>
<organism evidence="7 8">
    <name type="scientific">Zavarzinia compransoris</name>
    <dbReference type="NCBI Taxonomy" id="1264899"/>
    <lineage>
        <taxon>Bacteria</taxon>
        <taxon>Pseudomonadati</taxon>
        <taxon>Pseudomonadota</taxon>
        <taxon>Alphaproteobacteria</taxon>
        <taxon>Rhodospirillales</taxon>
        <taxon>Zavarziniaceae</taxon>
        <taxon>Zavarzinia</taxon>
    </lineage>
</organism>
<evidence type="ECO:0000313" key="8">
    <source>
        <dbReference type="Proteomes" id="UP000246077"/>
    </source>
</evidence>
<dbReference type="CDD" id="cd07729">
    <property type="entry name" value="AHL_lactonase_MBL-fold"/>
    <property type="match status" value="1"/>
</dbReference>
<proteinExistence type="inferred from homology"/>
<dbReference type="Pfam" id="PF00753">
    <property type="entry name" value="Lactamase_B"/>
    <property type="match status" value="1"/>
</dbReference>
<accession>A0A317E0Q4</accession>
<dbReference type="GO" id="GO:0046872">
    <property type="term" value="F:metal ion binding"/>
    <property type="evidence" value="ECO:0007669"/>
    <property type="project" value="UniProtKB-KW"/>
</dbReference>
<keyword evidence="3" id="KW-0479">Metal-binding</keyword>
<comment type="caution">
    <text evidence="7">The sequence shown here is derived from an EMBL/GenBank/DDBJ whole genome shotgun (WGS) entry which is preliminary data.</text>
</comment>
<gene>
    <name evidence="7" type="ORF">DKG75_11690</name>
</gene>
<keyword evidence="5" id="KW-0862">Zinc</keyword>
<dbReference type="RefSeq" id="WP_109921301.1">
    <property type="nucleotide sequence ID" value="NZ_QGLF01000003.1"/>
</dbReference>
<sequence>MTATTVRKLYVFLVGYEVLPKSVSTLNRGADRILAEPVCAYLIETERGYVLFDAGLNRDLLTDDTLRQRYYPYPLWLAPSVVLPEHDLLPQLAKIGVSPRDIGDVILSHTHCDHAGNLKHFAHARVHIQRREYDYAMGDHGNYAVFNIDFDLPGLDWQLHDGDWQWAPGIEAISTPGHTPGHQSLVVSLPSGATKILVVDAGDLAENFAEEIAPGECLAGVETALASIRRIKALAAARVADIVLFHDADHVHALRLAPAFYD</sequence>
<reference evidence="8" key="1">
    <citation type="submission" date="2018-05" db="EMBL/GenBank/DDBJ databases">
        <title>Zavarzinia sp. HR-AS.</title>
        <authorList>
            <person name="Lee Y."/>
            <person name="Jeon C.O."/>
        </authorList>
    </citation>
    <scope>NUCLEOTIDE SEQUENCE [LARGE SCALE GENOMIC DNA]</scope>
    <source>
        <strain evidence="8">DSM 1231</strain>
    </source>
</reference>
<dbReference type="Proteomes" id="UP000246077">
    <property type="component" value="Unassembled WGS sequence"/>
</dbReference>
<feature type="domain" description="Metallo-beta-lactamase" evidence="6">
    <location>
        <begin position="37"/>
        <end position="246"/>
    </location>
</feature>
<dbReference type="AlphaFoldDB" id="A0A317E0Q4"/>
<dbReference type="OrthoDB" id="9773738at2"/>
<evidence type="ECO:0000313" key="7">
    <source>
        <dbReference type="EMBL" id="PWR20657.1"/>
    </source>
</evidence>
<dbReference type="SUPFAM" id="SSF56281">
    <property type="entry name" value="Metallo-hydrolase/oxidoreductase"/>
    <property type="match status" value="1"/>
</dbReference>
<dbReference type="GO" id="GO:0016787">
    <property type="term" value="F:hydrolase activity"/>
    <property type="evidence" value="ECO:0007669"/>
    <property type="project" value="UniProtKB-KW"/>
</dbReference>
<dbReference type="SMART" id="SM00849">
    <property type="entry name" value="Lactamase_B"/>
    <property type="match status" value="1"/>
</dbReference>
<evidence type="ECO:0000256" key="5">
    <source>
        <dbReference type="ARBA" id="ARBA00022833"/>
    </source>
</evidence>
<keyword evidence="8" id="KW-1185">Reference proteome</keyword>
<dbReference type="EMBL" id="QGLF01000003">
    <property type="protein sequence ID" value="PWR20657.1"/>
    <property type="molecule type" value="Genomic_DNA"/>
</dbReference>
<comment type="cofactor">
    <cofactor evidence="1">
        <name>Zn(2+)</name>
        <dbReference type="ChEBI" id="CHEBI:29105"/>
    </cofactor>
</comment>
<comment type="similarity">
    <text evidence="2">Belongs to the metallo-beta-lactamase superfamily.</text>
</comment>
<dbReference type="InterPro" id="IPR001279">
    <property type="entry name" value="Metallo-B-lactamas"/>
</dbReference>
<dbReference type="InterPro" id="IPR036866">
    <property type="entry name" value="RibonucZ/Hydroxyglut_hydro"/>
</dbReference>